<reference evidence="2" key="1">
    <citation type="submission" date="2020-10" db="EMBL/GenBank/DDBJ databases">
        <authorList>
            <person name="Gilroy R."/>
        </authorList>
    </citation>
    <scope>NUCLEOTIDE SEQUENCE</scope>
    <source>
        <strain evidence="2">CHK157-1446</strain>
    </source>
</reference>
<dbReference type="InterPro" id="IPR012675">
    <property type="entry name" value="Beta-grasp_dom_sf"/>
</dbReference>
<comment type="caution">
    <text evidence="2">The sequence shown here is derived from an EMBL/GenBank/DDBJ whole genome shotgun (WGS) entry which is preliminary data.</text>
</comment>
<evidence type="ECO:0000313" key="2">
    <source>
        <dbReference type="EMBL" id="HIS24522.1"/>
    </source>
</evidence>
<dbReference type="SUPFAM" id="SSF81271">
    <property type="entry name" value="TGS-like"/>
    <property type="match status" value="1"/>
</dbReference>
<reference evidence="2" key="2">
    <citation type="journal article" date="2021" name="PeerJ">
        <title>Extensive microbial diversity within the chicken gut microbiome revealed by metagenomics and culture.</title>
        <authorList>
            <person name="Gilroy R."/>
            <person name="Ravi A."/>
            <person name="Getino M."/>
            <person name="Pursley I."/>
            <person name="Horton D.L."/>
            <person name="Alikhan N.F."/>
            <person name="Baker D."/>
            <person name="Gharbi K."/>
            <person name="Hall N."/>
            <person name="Watson M."/>
            <person name="Adriaenssens E.M."/>
            <person name="Foster-Nyarko E."/>
            <person name="Jarju S."/>
            <person name="Secka A."/>
            <person name="Antonio M."/>
            <person name="Oren A."/>
            <person name="Chaudhuri R.R."/>
            <person name="La Ragione R."/>
            <person name="Hildebrand F."/>
            <person name="Pallen M.J."/>
        </authorList>
    </citation>
    <scope>NUCLEOTIDE SEQUENCE</scope>
    <source>
        <strain evidence="2">CHK157-1446</strain>
    </source>
</reference>
<gene>
    <name evidence="2" type="ORF">IAD01_03865</name>
</gene>
<evidence type="ECO:0000259" key="1">
    <source>
        <dbReference type="Pfam" id="PF06071"/>
    </source>
</evidence>
<protein>
    <submittedName>
        <fullName evidence="2">DUF933 domain-containing protein</fullName>
    </submittedName>
</protein>
<name>A0A9D1JHK2_9FIRM</name>
<dbReference type="Pfam" id="PF06071">
    <property type="entry name" value="YchF-GTPase_C"/>
    <property type="match status" value="1"/>
</dbReference>
<dbReference type="Proteomes" id="UP000823982">
    <property type="component" value="Unassembled WGS sequence"/>
</dbReference>
<feature type="non-terminal residue" evidence="2">
    <location>
        <position position="1"/>
    </location>
</feature>
<dbReference type="InterPro" id="IPR012676">
    <property type="entry name" value="TGS-like"/>
</dbReference>
<accession>A0A9D1JHK2</accession>
<organism evidence="2 3">
    <name type="scientific">Candidatus Faeciplasma gallinarum</name>
    <dbReference type="NCBI Taxonomy" id="2840799"/>
    <lineage>
        <taxon>Bacteria</taxon>
        <taxon>Bacillati</taxon>
        <taxon>Bacillota</taxon>
        <taxon>Clostridia</taxon>
        <taxon>Eubacteriales</taxon>
        <taxon>Oscillospiraceae</taxon>
        <taxon>Oscillospiraceae incertae sedis</taxon>
        <taxon>Candidatus Faeciplasma</taxon>
    </lineage>
</organism>
<dbReference type="EMBL" id="DVIR01000035">
    <property type="protein sequence ID" value="HIS24522.1"/>
    <property type="molecule type" value="Genomic_DNA"/>
</dbReference>
<dbReference type="InterPro" id="IPR013029">
    <property type="entry name" value="YchF_C"/>
</dbReference>
<evidence type="ECO:0000313" key="3">
    <source>
        <dbReference type="Proteomes" id="UP000823982"/>
    </source>
</evidence>
<sequence length="25" mass="2900">KGLVRSEGKDYVMRDGDVVLFRFNV</sequence>
<feature type="domain" description="YchF C-terminal" evidence="1">
    <location>
        <begin position="1"/>
        <end position="24"/>
    </location>
</feature>
<proteinExistence type="predicted"/>
<dbReference type="Gene3D" id="3.10.20.30">
    <property type="match status" value="1"/>
</dbReference>
<dbReference type="AlphaFoldDB" id="A0A9D1JHK2"/>